<evidence type="ECO:0000256" key="3">
    <source>
        <dbReference type="ARBA" id="ARBA00022475"/>
    </source>
</evidence>
<dbReference type="SUPFAM" id="SSF103473">
    <property type="entry name" value="MFS general substrate transporter"/>
    <property type="match status" value="1"/>
</dbReference>
<keyword evidence="6 7" id="KW-0472">Membrane</keyword>
<proteinExistence type="predicted"/>
<organism evidence="9 10">
    <name type="scientific">Nocardioides eburneus</name>
    <dbReference type="NCBI Taxonomy" id="3231482"/>
    <lineage>
        <taxon>Bacteria</taxon>
        <taxon>Bacillati</taxon>
        <taxon>Actinomycetota</taxon>
        <taxon>Actinomycetes</taxon>
        <taxon>Propionibacteriales</taxon>
        <taxon>Nocardioidaceae</taxon>
        <taxon>Nocardioides</taxon>
    </lineage>
</organism>
<evidence type="ECO:0000313" key="9">
    <source>
        <dbReference type="EMBL" id="MEX0428199.1"/>
    </source>
</evidence>
<dbReference type="Proteomes" id="UP001556631">
    <property type="component" value="Unassembled WGS sequence"/>
</dbReference>
<evidence type="ECO:0000256" key="4">
    <source>
        <dbReference type="ARBA" id="ARBA00022692"/>
    </source>
</evidence>
<name>A0ABV3SZ37_9ACTN</name>
<feature type="transmembrane region" description="Helical" evidence="7">
    <location>
        <begin position="161"/>
        <end position="184"/>
    </location>
</feature>
<evidence type="ECO:0000256" key="5">
    <source>
        <dbReference type="ARBA" id="ARBA00022989"/>
    </source>
</evidence>
<protein>
    <submittedName>
        <fullName evidence="9">MFS transporter</fullName>
    </submittedName>
</protein>
<dbReference type="Pfam" id="PF00083">
    <property type="entry name" value="Sugar_tr"/>
    <property type="match status" value="1"/>
</dbReference>
<dbReference type="Gene3D" id="1.20.1250.20">
    <property type="entry name" value="MFS general substrate transporter like domains"/>
    <property type="match status" value="1"/>
</dbReference>
<dbReference type="InterPro" id="IPR005828">
    <property type="entry name" value="MFS_sugar_transport-like"/>
</dbReference>
<reference evidence="9 10" key="1">
    <citation type="submission" date="2024-07" db="EMBL/GenBank/DDBJ databases">
        <authorList>
            <person name="Lee S."/>
            <person name="Kang M."/>
        </authorList>
    </citation>
    <scope>NUCLEOTIDE SEQUENCE [LARGE SCALE GENOMIC DNA]</scope>
    <source>
        <strain evidence="9 10">DS6</strain>
    </source>
</reference>
<evidence type="ECO:0000256" key="6">
    <source>
        <dbReference type="ARBA" id="ARBA00023136"/>
    </source>
</evidence>
<gene>
    <name evidence="9" type="ORF">AB3X52_11260</name>
</gene>
<feature type="transmembrane region" description="Helical" evidence="7">
    <location>
        <begin position="370"/>
        <end position="392"/>
    </location>
</feature>
<dbReference type="Pfam" id="PF07690">
    <property type="entry name" value="MFS_1"/>
    <property type="match status" value="1"/>
</dbReference>
<feature type="transmembrane region" description="Helical" evidence="7">
    <location>
        <begin position="281"/>
        <end position="300"/>
    </location>
</feature>
<dbReference type="InterPro" id="IPR011701">
    <property type="entry name" value="MFS"/>
</dbReference>
<feature type="transmembrane region" description="Helical" evidence="7">
    <location>
        <begin position="60"/>
        <end position="83"/>
    </location>
</feature>
<evidence type="ECO:0000256" key="1">
    <source>
        <dbReference type="ARBA" id="ARBA00004651"/>
    </source>
</evidence>
<dbReference type="InterPro" id="IPR036259">
    <property type="entry name" value="MFS_trans_sf"/>
</dbReference>
<feature type="transmembrane region" description="Helical" evidence="7">
    <location>
        <begin position="404"/>
        <end position="425"/>
    </location>
</feature>
<dbReference type="PANTHER" id="PTHR43045:SF1">
    <property type="entry name" value="SHIKIMATE TRANSPORTER"/>
    <property type="match status" value="1"/>
</dbReference>
<evidence type="ECO:0000256" key="7">
    <source>
        <dbReference type="SAM" id="Phobius"/>
    </source>
</evidence>
<dbReference type="PANTHER" id="PTHR43045">
    <property type="entry name" value="SHIKIMATE TRANSPORTER"/>
    <property type="match status" value="1"/>
</dbReference>
<comment type="subcellular location">
    <subcellularLocation>
        <location evidence="1">Cell membrane</location>
        <topology evidence="1">Multi-pass membrane protein</topology>
    </subcellularLocation>
</comment>
<feature type="transmembrane region" description="Helical" evidence="7">
    <location>
        <begin position="337"/>
        <end position="358"/>
    </location>
</feature>
<sequence>MAGPTEPGMITTPRTPGKTPGKAALASFMGSAVEYYDFFVFGSAAALIFPHVFFPDDDASALVMSFATFAFAYVARPVGAVFVGHFGDRIGRQRVLLFTLALMGGSTFLVGCLPSYGAIGWAAPVLLVACRLLQGLSAAGEQAGASSLTLEHAPDGRRSFFTSWTLTGTQGGQILAALVFIPVVSLPDHVKYSVGWRIPFWCSALVVVVAYFIRRGLHETPEFEEAKASHRIARLPVAVLLRDHWADVLRVVCCAFIAAVSTVFGNLAIAYGKEVGVNESITLWLVVVANAVALLTQPAFGRLADRIGRKPVFIYGALSSAAFMPLYLLSMGQDNELLTFALAILTFSGGYAAANAVWPSFYGEMFSTQVRFSGMAIGTQVGFLMAGFAPTIVTGLGGVEKGGWTVTAGFTAVIAVIAAISAATARETRSVPTAELGLRPVAVPAAPRTALVDH</sequence>
<dbReference type="InterPro" id="IPR020846">
    <property type="entry name" value="MFS_dom"/>
</dbReference>
<feature type="transmembrane region" description="Helical" evidence="7">
    <location>
        <begin position="312"/>
        <end position="331"/>
    </location>
</feature>
<keyword evidence="4 7" id="KW-0812">Transmembrane</keyword>
<comment type="caution">
    <text evidence="9">The sequence shown here is derived from an EMBL/GenBank/DDBJ whole genome shotgun (WGS) entry which is preliminary data.</text>
</comment>
<dbReference type="CDD" id="cd17369">
    <property type="entry name" value="MFS_ShiA_like"/>
    <property type="match status" value="1"/>
</dbReference>
<keyword evidence="10" id="KW-1185">Reference proteome</keyword>
<keyword evidence="3" id="KW-1003">Cell membrane</keyword>
<keyword evidence="5 7" id="KW-1133">Transmembrane helix</keyword>
<evidence type="ECO:0000313" key="10">
    <source>
        <dbReference type="Proteomes" id="UP001556631"/>
    </source>
</evidence>
<evidence type="ECO:0000259" key="8">
    <source>
        <dbReference type="PROSITE" id="PS50850"/>
    </source>
</evidence>
<feature type="transmembrane region" description="Helical" evidence="7">
    <location>
        <begin position="248"/>
        <end position="269"/>
    </location>
</feature>
<dbReference type="EMBL" id="JBFPJR010000017">
    <property type="protein sequence ID" value="MEX0428199.1"/>
    <property type="molecule type" value="Genomic_DNA"/>
</dbReference>
<evidence type="ECO:0000256" key="2">
    <source>
        <dbReference type="ARBA" id="ARBA00022448"/>
    </source>
</evidence>
<feature type="domain" description="Major facilitator superfamily (MFS) profile" evidence="8">
    <location>
        <begin position="23"/>
        <end position="430"/>
    </location>
</feature>
<keyword evidence="2" id="KW-0813">Transport</keyword>
<feature type="transmembrane region" description="Helical" evidence="7">
    <location>
        <begin position="196"/>
        <end position="213"/>
    </location>
</feature>
<feature type="transmembrane region" description="Helical" evidence="7">
    <location>
        <begin position="35"/>
        <end position="54"/>
    </location>
</feature>
<feature type="transmembrane region" description="Helical" evidence="7">
    <location>
        <begin position="95"/>
        <end position="116"/>
    </location>
</feature>
<dbReference type="RefSeq" id="WP_367994167.1">
    <property type="nucleotide sequence ID" value="NZ_JBFPJR010000017.1"/>
</dbReference>
<accession>A0ABV3SZ37</accession>
<dbReference type="PROSITE" id="PS50850">
    <property type="entry name" value="MFS"/>
    <property type="match status" value="1"/>
</dbReference>